<keyword evidence="6" id="KW-1185">Reference proteome</keyword>
<dbReference type="Gene3D" id="3.40.50.720">
    <property type="entry name" value="NAD(P)-binding Rossmann-like Domain"/>
    <property type="match status" value="1"/>
</dbReference>
<evidence type="ECO:0000313" key="5">
    <source>
        <dbReference type="EMBL" id="KAK4549606.1"/>
    </source>
</evidence>
<evidence type="ECO:0000256" key="2">
    <source>
        <dbReference type="ARBA" id="ARBA00022857"/>
    </source>
</evidence>
<dbReference type="InterPro" id="IPR036291">
    <property type="entry name" value="NAD(P)-bd_dom_sf"/>
</dbReference>
<dbReference type="SUPFAM" id="SSF51735">
    <property type="entry name" value="NAD(P)-binding Rossmann-fold domains"/>
    <property type="match status" value="1"/>
</dbReference>
<dbReference type="PRINTS" id="PR00081">
    <property type="entry name" value="GDHRDH"/>
</dbReference>
<dbReference type="PANTHER" id="PTHR43618:SF1">
    <property type="entry name" value="SHORT CHAIN DEHYDROGENASE_REDUCTASE"/>
    <property type="match status" value="1"/>
</dbReference>
<dbReference type="InterPro" id="IPR002347">
    <property type="entry name" value="SDR_fam"/>
</dbReference>
<accession>A0AAV9JVH9</accession>
<feature type="compositionally biased region" description="Basic and acidic residues" evidence="4">
    <location>
        <begin position="233"/>
        <end position="246"/>
    </location>
</feature>
<dbReference type="InterPro" id="IPR052178">
    <property type="entry name" value="Sec_Metab_Biosynth_SDR"/>
</dbReference>
<reference evidence="5 6" key="1">
    <citation type="submission" date="2021-11" db="EMBL/GenBank/DDBJ databases">
        <title>Black yeast isolated from Biological Soil Crust.</title>
        <authorList>
            <person name="Kurbessoian T."/>
        </authorList>
    </citation>
    <scope>NUCLEOTIDE SEQUENCE [LARGE SCALE GENOMIC DNA]</scope>
    <source>
        <strain evidence="5 6">CCFEE 5522</strain>
    </source>
</reference>
<protein>
    <submittedName>
        <fullName evidence="5">Uncharacterized protein</fullName>
    </submittedName>
</protein>
<dbReference type="PANTHER" id="PTHR43618">
    <property type="entry name" value="7-ALPHA-HYDROXYSTEROID DEHYDROGENASE"/>
    <property type="match status" value="1"/>
</dbReference>
<evidence type="ECO:0000313" key="6">
    <source>
        <dbReference type="Proteomes" id="UP001324427"/>
    </source>
</evidence>
<proteinExistence type="inferred from homology"/>
<gene>
    <name evidence="5" type="ORF">LTR36_004907</name>
</gene>
<dbReference type="Proteomes" id="UP001324427">
    <property type="component" value="Unassembled WGS sequence"/>
</dbReference>
<evidence type="ECO:0000256" key="1">
    <source>
        <dbReference type="ARBA" id="ARBA00006484"/>
    </source>
</evidence>
<sequence>MAATHQFDAQKLFGVKDYVCVVTGGGTGIGLMSAQALAANGAKVYITGRRMDALENAAKSHDPSGGGQIIPLGPCDVTKKADLAKIVKELEGKEKYINMLHCNAGVPGPKAEPEHEDATDLKATLWEGESPEEWNETYNVDVTAVYFTTVAFLPLLQAAIKPKGPLERFGPSVITTSSMSGMMRHAQGHFSYNAAKGATVHLTKLMSSEFQKAGIRVNSVAPGYFPSEMTAKSSDDQQKSELPDEKIIEKGHVPLMRAGKEEEMGMTILYLTKNEYLNGQIVAVDGGVLNVVAG</sequence>
<organism evidence="5 6">
    <name type="scientific">Oleoguttula mirabilis</name>
    <dbReference type="NCBI Taxonomy" id="1507867"/>
    <lineage>
        <taxon>Eukaryota</taxon>
        <taxon>Fungi</taxon>
        <taxon>Dikarya</taxon>
        <taxon>Ascomycota</taxon>
        <taxon>Pezizomycotina</taxon>
        <taxon>Dothideomycetes</taxon>
        <taxon>Dothideomycetidae</taxon>
        <taxon>Mycosphaerellales</taxon>
        <taxon>Teratosphaeriaceae</taxon>
        <taxon>Oleoguttula</taxon>
    </lineage>
</organism>
<comment type="similarity">
    <text evidence="1">Belongs to the short-chain dehydrogenases/reductases (SDR) family.</text>
</comment>
<dbReference type="EMBL" id="JAVFHQ010000003">
    <property type="protein sequence ID" value="KAK4549606.1"/>
    <property type="molecule type" value="Genomic_DNA"/>
</dbReference>
<dbReference type="Pfam" id="PF00106">
    <property type="entry name" value="adh_short"/>
    <property type="match status" value="1"/>
</dbReference>
<keyword evidence="3" id="KW-0560">Oxidoreductase</keyword>
<keyword evidence="2" id="KW-0521">NADP</keyword>
<dbReference type="CDD" id="cd05233">
    <property type="entry name" value="SDR_c"/>
    <property type="match status" value="1"/>
</dbReference>
<evidence type="ECO:0000256" key="3">
    <source>
        <dbReference type="ARBA" id="ARBA00023002"/>
    </source>
</evidence>
<name>A0AAV9JVH9_9PEZI</name>
<feature type="region of interest" description="Disordered" evidence="4">
    <location>
        <begin position="227"/>
        <end position="246"/>
    </location>
</feature>
<comment type="caution">
    <text evidence="5">The sequence shown here is derived from an EMBL/GenBank/DDBJ whole genome shotgun (WGS) entry which is preliminary data.</text>
</comment>
<dbReference type="AlphaFoldDB" id="A0AAV9JVH9"/>
<evidence type="ECO:0000256" key="4">
    <source>
        <dbReference type="SAM" id="MobiDB-lite"/>
    </source>
</evidence>
<dbReference type="GO" id="GO:0016491">
    <property type="term" value="F:oxidoreductase activity"/>
    <property type="evidence" value="ECO:0007669"/>
    <property type="project" value="UniProtKB-KW"/>
</dbReference>